<accession>A0ABU2M7C2</accession>
<proteinExistence type="predicted"/>
<dbReference type="EMBL" id="JAVREP010000004">
    <property type="protein sequence ID" value="MDT0328483.1"/>
    <property type="molecule type" value="Genomic_DNA"/>
</dbReference>
<reference evidence="2" key="1">
    <citation type="submission" date="2023-07" db="EMBL/GenBank/DDBJ databases">
        <title>30 novel species of actinomycetes from the DSMZ collection.</title>
        <authorList>
            <person name="Nouioui I."/>
        </authorList>
    </citation>
    <scope>NUCLEOTIDE SEQUENCE [LARGE SCALE GENOMIC DNA]</scope>
    <source>
        <strain evidence="2">DSM 44743</strain>
    </source>
</reference>
<dbReference type="Gene3D" id="3.30.565.10">
    <property type="entry name" value="Histidine kinase-like ATPase, C-terminal domain"/>
    <property type="match status" value="1"/>
</dbReference>
<name>A0ABU2M7C2_9ACTN</name>
<organism evidence="1 2">
    <name type="scientific">Nocardiopsis lambiniae</name>
    <dbReference type="NCBI Taxonomy" id="3075539"/>
    <lineage>
        <taxon>Bacteria</taxon>
        <taxon>Bacillati</taxon>
        <taxon>Actinomycetota</taxon>
        <taxon>Actinomycetes</taxon>
        <taxon>Streptosporangiales</taxon>
        <taxon>Nocardiopsidaceae</taxon>
        <taxon>Nocardiopsis</taxon>
    </lineage>
</organism>
<gene>
    <name evidence="1" type="ORF">RM479_08660</name>
</gene>
<dbReference type="RefSeq" id="WP_311511197.1">
    <property type="nucleotide sequence ID" value="NZ_JAVREP010000004.1"/>
</dbReference>
<evidence type="ECO:0000313" key="1">
    <source>
        <dbReference type="EMBL" id="MDT0328483.1"/>
    </source>
</evidence>
<evidence type="ECO:0008006" key="3">
    <source>
        <dbReference type="Google" id="ProtNLM"/>
    </source>
</evidence>
<dbReference type="InterPro" id="IPR036890">
    <property type="entry name" value="HATPase_C_sf"/>
</dbReference>
<dbReference type="SUPFAM" id="SSF55874">
    <property type="entry name" value="ATPase domain of HSP90 chaperone/DNA topoisomerase II/histidine kinase"/>
    <property type="match status" value="1"/>
</dbReference>
<comment type="caution">
    <text evidence="1">The sequence shown here is derived from an EMBL/GenBank/DDBJ whole genome shotgun (WGS) entry which is preliminary data.</text>
</comment>
<sequence length="133" mass="14516">MSALRIPAANPQDGDWYLTHIYTWAHRQTDAPTDVADRVARVAVALVRNAHQWTRSGQPGGHAELRIDRCRFDIAVSVTDEGTEPSTNGAHTFPIAGANGGLHTVDALALYWDWDGGAGTPITVRALIDRRTF</sequence>
<protein>
    <recommendedName>
        <fullName evidence="3">ATP-binding protein</fullName>
    </recommendedName>
</protein>
<dbReference type="Proteomes" id="UP001183390">
    <property type="component" value="Unassembled WGS sequence"/>
</dbReference>
<keyword evidence="2" id="KW-1185">Reference proteome</keyword>
<evidence type="ECO:0000313" key="2">
    <source>
        <dbReference type="Proteomes" id="UP001183390"/>
    </source>
</evidence>